<reference evidence="1" key="1">
    <citation type="journal article" date="2014" name="Front. Microbiol.">
        <title>High frequency of phylogenetically diverse reductive dehalogenase-homologous genes in deep subseafloor sedimentary metagenomes.</title>
        <authorList>
            <person name="Kawai M."/>
            <person name="Futagami T."/>
            <person name="Toyoda A."/>
            <person name="Takaki Y."/>
            <person name="Nishi S."/>
            <person name="Hori S."/>
            <person name="Arai W."/>
            <person name="Tsubouchi T."/>
            <person name="Morono Y."/>
            <person name="Uchiyama I."/>
            <person name="Ito T."/>
            <person name="Fujiyama A."/>
            <person name="Inagaki F."/>
            <person name="Takami H."/>
        </authorList>
    </citation>
    <scope>NUCLEOTIDE SEQUENCE</scope>
    <source>
        <strain evidence="1">Expedition CK06-06</strain>
    </source>
</reference>
<accession>X1LLS1</accession>
<gene>
    <name evidence="1" type="ORF">S06H3_14985</name>
</gene>
<name>X1LLS1_9ZZZZ</name>
<dbReference type="AlphaFoldDB" id="X1LLS1"/>
<evidence type="ECO:0000313" key="1">
    <source>
        <dbReference type="EMBL" id="GAI06781.1"/>
    </source>
</evidence>
<sequence length="65" mass="7766">MKPKVVMQVCWELTPKNESREFKGLREAMKAFTIEEGFIFTSDEEKELVYEGAKIRIMPVWKWLL</sequence>
<dbReference type="EMBL" id="BARV01007352">
    <property type="protein sequence ID" value="GAI06781.1"/>
    <property type="molecule type" value="Genomic_DNA"/>
</dbReference>
<proteinExistence type="predicted"/>
<comment type="caution">
    <text evidence="1">The sequence shown here is derived from an EMBL/GenBank/DDBJ whole genome shotgun (WGS) entry which is preliminary data.</text>
</comment>
<protein>
    <submittedName>
        <fullName evidence="1">Uncharacterized protein</fullName>
    </submittedName>
</protein>
<organism evidence="1">
    <name type="scientific">marine sediment metagenome</name>
    <dbReference type="NCBI Taxonomy" id="412755"/>
    <lineage>
        <taxon>unclassified sequences</taxon>
        <taxon>metagenomes</taxon>
        <taxon>ecological metagenomes</taxon>
    </lineage>
</organism>